<reference evidence="3" key="1">
    <citation type="submission" date="2016-10" db="EMBL/GenBank/DDBJ databases">
        <authorList>
            <person name="Varghese N."/>
            <person name="Submissions S."/>
        </authorList>
    </citation>
    <scope>NUCLEOTIDE SEQUENCE [LARGE SCALE GENOMIC DNA]</scope>
    <source>
        <strain evidence="3">DSM 17933</strain>
    </source>
</reference>
<protein>
    <recommendedName>
        <fullName evidence="4">SprT-like family protein</fullName>
    </recommendedName>
</protein>
<dbReference type="Proteomes" id="UP000199643">
    <property type="component" value="Unassembled WGS sequence"/>
</dbReference>
<proteinExistence type="predicted"/>
<sequence>MKTKKKLIPLRIRITNVKTISVILLCLIALIMSRCAKERLVSDAIIGKTLSANSPDYLKRLSAIKDSFYSSKFERKLIANVNQKYSWIPDWEHPTSQVVNDTVSYVFFPLIANVKENNVTKTVIELGSAHYLIVKNEKEFYKAFYYQAKAPNNSSKLAIDNFTGNLLLTNFENGKSYLLDYVEGKVSQSYQKRKMLALNRESITFPNKTSYWESICHTELKYCTWASDGPTNCNSGTVHIIYSPDCNWPQGNCGSNYSLIDSSEITVCQDQWFPDPPTDPGNGGGGGGGSDGDGDFNPVNLSNTITMDPNTRACLESIKNSIVSASQLSVTMATLLKQVHNDNTKAQNAVLALANNPNVSITLGEKTIPYQTKTLPDGTTTISETHGQTDPITGNIKLNTLTLNEASDMAITASLIHEMMHAYFVWGANNLTGDEGMAFSDLNRYLFDQEDGTPHPYNYPELGFMQHWQMAETYVNSMAKILVDISIAKGYGASPDTSIGMEEYCRDIFWGSLQQTSGVEPPDAARSKANSEREYKNKAGSTGKKDCL</sequence>
<dbReference type="AlphaFoldDB" id="A0A1G7XEM8"/>
<evidence type="ECO:0000313" key="3">
    <source>
        <dbReference type="Proteomes" id="UP000199643"/>
    </source>
</evidence>
<evidence type="ECO:0000313" key="2">
    <source>
        <dbReference type="EMBL" id="SDG82708.1"/>
    </source>
</evidence>
<gene>
    <name evidence="2" type="ORF">SAMN05421827_111186</name>
</gene>
<name>A0A1G7XEM8_9SPHI</name>
<feature type="region of interest" description="Disordered" evidence="1">
    <location>
        <begin position="516"/>
        <end position="548"/>
    </location>
</feature>
<feature type="compositionally biased region" description="Gly residues" evidence="1">
    <location>
        <begin position="281"/>
        <end position="291"/>
    </location>
</feature>
<evidence type="ECO:0008006" key="4">
    <source>
        <dbReference type="Google" id="ProtNLM"/>
    </source>
</evidence>
<keyword evidence="3" id="KW-1185">Reference proteome</keyword>
<accession>A0A1G7XEM8</accession>
<dbReference type="RefSeq" id="WP_090501298.1">
    <property type="nucleotide sequence ID" value="NZ_FNCH01000011.1"/>
</dbReference>
<organism evidence="2 3">
    <name type="scientific">Pedobacter terrae</name>
    <dbReference type="NCBI Taxonomy" id="405671"/>
    <lineage>
        <taxon>Bacteria</taxon>
        <taxon>Pseudomonadati</taxon>
        <taxon>Bacteroidota</taxon>
        <taxon>Sphingobacteriia</taxon>
        <taxon>Sphingobacteriales</taxon>
        <taxon>Sphingobacteriaceae</taxon>
        <taxon>Pedobacter</taxon>
    </lineage>
</organism>
<dbReference type="EMBL" id="FNCH01000011">
    <property type="protein sequence ID" value="SDG82708.1"/>
    <property type="molecule type" value="Genomic_DNA"/>
</dbReference>
<dbReference type="STRING" id="405671.SAMN05421827_111186"/>
<feature type="compositionally biased region" description="Basic and acidic residues" evidence="1">
    <location>
        <begin position="523"/>
        <end position="548"/>
    </location>
</feature>
<evidence type="ECO:0000256" key="1">
    <source>
        <dbReference type="SAM" id="MobiDB-lite"/>
    </source>
</evidence>
<feature type="region of interest" description="Disordered" evidence="1">
    <location>
        <begin position="271"/>
        <end position="297"/>
    </location>
</feature>
<dbReference type="OrthoDB" id="740088at2"/>